<evidence type="ECO:0000256" key="8">
    <source>
        <dbReference type="HAMAP-Rule" id="MF_00193"/>
    </source>
</evidence>
<dbReference type="GO" id="GO:0008795">
    <property type="term" value="F:NAD+ synthase activity"/>
    <property type="evidence" value="ECO:0007669"/>
    <property type="project" value="UniProtKB-EC"/>
</dbReference>
<feature type="domain" description="NAD/GMP synthase" evidence="11">
    <location>
        <begin position="178"/>
        <end position="313"/>
    </location>
</feature>
<dbReference type="CDD" id="cd00553">
    <property type="entry name" value="NAD_synthase"/>
    <property type="match status" value="1"/>
</dbReference>
<dbReference type="NCBIfam" id="TIGR00552">
    <property type="entry name" value="nadE"/>
    <property type="match status" value="1"/>
</dbReference>
<dbReference type="RefSeq" id="WP_247245170.1">
    <property type="nucleotide sequence ID" value="NZ_JALJRA010000013.1"/>
</dbReference>
<feature type="domain" description="NAD/GMP synthase" evidence="11">
    <location>
        <begin position="27"/>
        <end position="114"/>
    </location>
</feature>
<gene>
    <name evidence="8" type="primary">nadE</name>
    <name evidence="12" type="ORF">ABID21_003338</name>
</gene>
<keyword evidence="13" id="KW-1185">Reference proteome</keyword>
<evidence type="ECO:0000256" key="6">
    <source>
        <dbReference type="ARBA" id="ARBA00022842"/>
    </source>
</evidence>
<comment type="similarity">
    <text evidence="1 8 9">Belongs to the NAD synthetase family.</text>
</comment>
<feature type="binding site" evidence="8">
    <location>
        <position position="257"/>
    </location>
    <ligand>
        <name>ATP</name>
        <dbReference type="ChEBI" id="CHEBI:30616"/>
    </ligand>
</feature>
<feature type="binding site" evidence="8">
    <location>
        <position position="211"/>
    </location>
    <ligand>
        <name>Mg(2+)</name>
        <dbReference type="ChEBI" id="CHEBI:18420"/>
    </ligand>
</feature>
<feature type="binding site" evidence="8">
    <location>
        <begin position="50"/>
        <end position="57"/>
    </location>
    <ligand>
        <name>ATP</name>
        <dbReference type="ChEBI" id="CHEBI:30616"/>
    </ligand>
</feature>
<dbReference type="Pfam" id="PF02540">
    <property type="entry name" value="NAD_synthase"/>
    <property type="match status" value="2"/>
</dbReference>
<comment type="pathway">
    <text evidence="8">Cofactor biosynthesis; NAD(+) biosynthesis; NAD(+) from deamido-NAD(+) (ammonia route): step 1/1.</text>
</comment>
<keyword evidence="6 8" id="KW-0460">Magnesium</keyword>
<comment type="catalytic activity">
    <reaction evidence="8 10">
        <text>deamido-NAD(+) + NH4(+) + ATP = AMP + diphosphate + NAD(+) + H(+)</text>
        <dbReference type="Rhea" id="RHEA:21188"/>
        <dbReference type="ChEBI" id="CHEBI:15378"/>
        <dbReference type="ChEBI" id="CHEBI:28938"/>
        <dbReference type="ChEBI" id="CHEBI:30616"/>
        <dbReference type="ChEBI" id="CHEBI:33019"/>
        <dbReference type="ChEBI" id="CHEBI:57540"/>
        <dbReference type="ChEBI" id="CHEBI:58437"/>
        <dbReference type="ChEBI" id="CHEBI:456215"/>
        <dbReference type="EC" id="6.3.1.5"/>
    </reaction>
</comment>
<sequence length="332" mass="36314">MNQTMTAADKAHVLSADSLRLDAEAEIDRVCAWIRETVIKTLRKRGVVVGLSGGIDSSVTAALCARALGPSKVTGIFMPEHDSDPESLRLGQALAAAIGLETVLEDIGPALAAAGCYTRRNGFIHQIVPEFGEGWGCKVVLENALSSRGYNISWLVVASPSGEQSRYRMPLDVYLGMIAAANMKQRTRKQIEYYHADRLNFAVAGTPNRLEYDQGFFVKNGDGAADFKPIAHLYKTQVYQLAEALGVPEEIRRRPPTTDTWSLPQGQDEYYFSLPYDRMDICLYGLDNGMPAEPVGEAAGLSADQVDAVWRNIGSKRKVAEYLHAAPATMLD</sequence>
<evidence type="ECO:0000256" key="9">
    <source>
        <dbReference type="RuleBase" id="RU003811"/>
    </source>
</evidence>
<feature type="binding site" evidence="8">
    <location>
        <position position="56"/>
    </location>
    <ligand>
        <name>Mg(2+)</name>
        <dbReference type="ChEBI" id="CHEBI:18420"/>
    </ligand>
</feature>
<feature type="binding site" description="in other chain" evidence="8">
    <location>
        <position position="186"/>
    </location>
    <ligand>
        <name>deamido-NAD(+)</name>
        <dbReference type="ChEBI" id="CHEBI:58437"/>
        <note>ligand shared between two neighboring subunits</note>
    </ligand>
</feature>
<comment type="subunit">
    <text evidence="8">Homodimer.</text>
</comment>
<dbReference type="HAMAP" id="MF_00193">
    <property type="entry name" value="NadE_ammonia_dep"/>
    <property type="match status" value="1"/>
</dbReference>
<organism evidence="12 13">
    <name type="scientific">Pseudorhizobium tarimense</name>
    <dbReference type="NCBI Taxonomy" id="1079109"/>
    <lineage>
        <taxon>Bacteria</taxon>
        <taxon>Pseudomonadati</taxon>
        <taxon>Pseudomonadota</taxon>
        <taxon>Alphaproteobacteria</taxon>
        <taxon>Hyphomicrobiales</taxon>
        <taxon>Rhizobiaceae</taxon>
        <taxon>Rhizobium/Agrobacterium group</taxon>
        <taxon>Pseudorhizobium</taxon>
    </lineage>
</organism>
<dbReference type="EMBL" id="JBEPLJ010000013">
    <property type="protein sequence ID" value="MET3587214.1"/>
    <property type="molecule type" value="Genomic_DNA"/>
</dbReference>
<feature type="binding site" evidence="8">
    <location>
        <position position="206"/>
    </location>
    <ligand>
        <name>ATP</name>
        <dbReference type="ChEBI" id="CHEBI:30616"/>
    </ligand>
</feature>
<evidence type="ECO:0000256" key="5">
    <source>
        <dbReference type="ARBA" id="ARBA00022840"/>
    </source>
</evidence>
<dbReference type="InterPro" id="IPR003694">
    <property type="entry name" value="NAD_synthase"/>
</dbReference>
<evidence type="ECO:0000256" key="3">
    <source>
        <dbReference type="ARBA" id="ARBA00022723"/>
    </source>
</evidence>
<feature type="binding site" evidence="8">
    <location>
        <position position="226"/>
    </location>
    <ligand>
        <name>deamido-NAD(+)</name>
        <dbReference type="ChEBI" id="CHEBI:58437"/>
        <note>ligand shared between two neighboring subunits</note>
    </ligand>
</feature>
<comment type="function">
    <text evidence="8">Catalyzes the ATP-dependent amidation of deamido-NAD to form NAD. Uses ammonia as a nitrogen source.</text>
</comment>
<evidence type="ECO:0000256" key="7">
    <source>
        <dbReference type="ARBA" id="ARBA00023027"/>
    </source>
</evidence>
<dbReference type="EC" id="6.3.1.5" evidence="8 10"/>
<dbReference type="InterPro" id="IPR022310">
    <property type="entry name" value="NAD/GMP_synthase"/>
</dbReference>
<keyword evidence="3 8" id="KW-0479">Metal-binding</keyword>
<dbReference type="NCBIfam" id="NF002048">
    <property type="entry name" value="PRK00876.1"/>
    <property type="match status" value="1"/>
</dbReference>
<keyword evidence="4 8" id="KW-0547">Nucleotide-binding</keyword>
<evidence type="ECO:0000313" key="12">
    <source>
        <dbReference type="EMBL" id="MET3587214.1"/>
    </source>
</evidence>
<keyword evidence="5 8" id="KW-0067">ATP-binding</keyword>
<dbReference type="PANTHER" id="PTHR23090:SF9">
    <property type="entry name" value="GLUTAMINE-DEPENDENT NAD(+) SYNTHETASE"/>
    <property type="match status" value="1"/>
</dbReference>
<dbReference type="Proteomes" id="UP001549031">
    <property type="component" value="Unassembled WGS sequence"/>
</dbReference>
<reference evidence="12 13" key="1">
    <citation type="submission" date="2024-06" db="EMBL/GenBank/DDBJ databases">
        <title>Genomic Encyclopedia of Type Strains, Phase IV (KMG-IV): sequencing the most valuable type-strain genomes for metagenomic binning, comparative biology and taxonomic classification.</title>
        <authorList>
            <person name="Goeker M."/>
        </authorList>
    </citation>
    <scope>NUCLEOTIDE SEQUENCE [LARGE SCALE GENOMIC DNA]</scope>
    <source>
        <strain evidence="12 13">DSM 105042</strain>
    </source>
</reference>
<evidence type="ECO:0000256" key="10">
    <source>
        <dbReference type="RuleBase" id="RU003812"/>
    </source>
</evidence>
<evidence type="ECO:0000256" key="4">
    <source>
        <dbReference type="ARBA" id="ARBA00022741"/>
    </source>
</evidence>
<protein>
    <recommendedName>
        <fullName evidence="8 10">NH(3)-dependent NAD(+) synthetase</fullName>
        <ecNumber evidence="8 10">6.3.1.5</ecNumber>
    </recommendedName>
</protein>
<evidence type="ECO:0000259" key="11">
    <source>
        <dbReference type="Pfam" id="PF02540"/>
    </source>
</evidence>
<accession>A0ABV2H9S9</accession>
<dbReference type="InterPro" id="IPR022926">
    <property type="entry name" value="NH(3)-dep_NAD(+)_synth"/>
</dbReference>
<comment type="caution">
    <text evidence="8">Lacks conserved residue(s) required for the propagation of feature annotation.</text>
</comment>
<name>A0ABV2H9S9_9HYPH</name>
<comment type="caution">
    <text evidence="12">The sequence shown here is derived from an EMBL/GenBank/DDBJ whole genome shotgun (WGS) entry which is preliminary data.</text>
</comment>
<feature type="binding site" evidence="8">
    <location>
        <position position="235"/>
    </location>
    <ligand>
        <name>ATP</name>
        <dbReference type="ChEBI" id="CHEBI:30616"/>
    </ligand>
</feature>
<keyword evidence="2 8" id="KW-0436">Ligase</keyword>
<dbReference type="Gene3D" id="3.40.50.620">
    <property type="entry name" value="HUPs"/>
    <property type="match status" value="1"/>
</dbReference>
<evidence type="ECO:0000313" key="13">
    <source>
        <dbReference type="Proteomes" id="UP001549031"/>
    </source>
</evidence>
<evidence type="ECO:0000256" key="1">
    <source>
        <dbReference type="ARBA" id="ARBA00005859"/>
    </source>
</evidence>
<dbReference type="InterPro" id="IPR014729">
    <property type="entry name" value="Rossmann-like_a/b/a_fold"/>
</dbReference>
<keyword evidence="7 8" id="KW-0520">NAD</keyword>
<feature type="binding site" description="in other chain" evidence="8">
    <location>
        <position position="219"/>
    </location>
    <ligand>
        <name>deamido-NAD(+)</name>
        <dbReference type="ChEBI" id="CHEBI:58437"/>
        <note>ligand shared between two neighboring subunits</note>
    </ligand>
</feature>
<evidence type="ECO:0000256" key="2">
    <source>
        <dbReference type="ARBA" id="ARBA00022598"/>
    </source>
</evidence>
<dbReference type="SUPFAM" id="SSF52402">
    <property type="entry name" value="Adenine nucleotide alpha hydrolases-like"/>
    <property type="match status" value="1"/>
</dbReference>
<dbReference type="PANTHER" id="PTHR23090">
    <property type="entry name" value="NH 3 /GLUTAMINE-DEPENDENT NAD + SYNTHETASE"/>
    <property type="match status" value="1"/>
</dbReference>
<proteinExistence type="inferred from homology"/>